<protein>
    <submittedName>
        <fullName evidence="6">RRM domain-containing protein</fullName>
    </submittedName>
</protein>
<dbReference type="Pfam" id="PF00076">
    <property type="entry name" value="RRM_1"/>
    <property type="match status" value="1"/>
</dbReference>
<dbReference type="SUPFAM" id="SSF54928">
    <property type="entry name" value="RNA-binding domain, RBD"/>
    <property type="match status" value="1"/>
</dbReference>
<evidence type="ECO:0000256" key="1">
    <source>
        <dbReference type="PROSITE-ProRule" id="PRU00176"/>
    </source>
</evidence>
<dbReference type="GO" id="GO:0003723">
    <property type="term" value="F:RNA binding"/>
    <property type="evidence" value="ECO:0007669"/>
    <property type="project" value="UniProtKB-UniRule"/>
</dbReference>
<dbReference type="WBParaSite" id="ECPE_0001313401-mRNA-1">
    <property type="protein sequence ID" value="ECPE_0001313401-mRNA-1"/>
    <property type="gene ID" value="ECPE_0001313401"/>
</dbReference>
<dbReference type="InterPro" id="IPR012677">
    <property type="entry name" value="Nucleotide-bd_a/b_plait_sf"/>
</dbReference>
<dbReference type="AlphaFoldDB" id="A0A183B1L0"/>
<evidence type="ECO:0000256" key="2">
    <source>
        <dbReference type="SAM" id="MobiDB-lite"/>
    </source>
</evidence>
<proteinExistence type="predicted"/>
<dbReference type="Gene3D" id="3.30.70.330">
    <property type="match status" value="1"/>
</dbReference>
<dbReference type="PROSITE" id="PS50102">
    <property type="entry name" value="RRM"/>
    <property type="match status" value="1"/>
</dbReference>
<evidence type="ECO:0000313" key="4">
    <source>
        <dbReference type="EMBL" id="VDP90367.1"/>
    </source>
</evidence>
<organism evidence="6">
    <name type="scientific">Echinostoma caproni</name>
    <dbReference type="NCBI Taxonomy" id="27848"/>
    <lineage>
        <taxon>Eukaryota</taxon>
        <taxon>Metazoa</taxon>
        <taxon>Spiralia</taxon>
        <taxon>Lophotrochozoa</taxon>
        <taxon>Platyhelminthes</taxon>
        <taxon>Trematoda</taxon>
        <taxon>Digenea</taxon>
        <taxon>Plagiorchiida</taxon>
        <taxon>Echinostomata</taxon>
        <taxon>Echinostomatoidea</taxon>
        <taxon>Echinostomatidae</taxon>
        <taxon>Echinostoma</taxon>
    </lineage>
</organism>
<gene>
    <name evidence="4" type="ORF">ECPE_LOCUS13095</name>
</gene>
<name>A0A183B1L0_9TREM</name>
<evidence type="ECO:0000313" key="5">
    <source>
        <dbReference type="Proteomes" id="UP000272942"/>
    </source>
</evidence>
<dbReference type="InterPro" id="IPR000504">
    <property type="entry name" value="RRM_dom"/>
</dbReference>
<reference evidence="6" key="1">
    <citation type="submission" date="2016-06" db="UniProtKB">
        <authorList>
            <consortium name="WormBaseParasite"/>
        </authorList>
    </citation>
    <scope>IDENTIFICATION</scope>
</reference>
<evidence type="ECO:0000313" key="6">
    <source>
        <dbReference type="WBParaSite" id="ECPE_0001313401-mRNA-1"/>
    </source>
</evidence>
<feature type="domain" description="RRM" evidence="3">
    <location>
        <begin position="138"/>
        <end position="180"/>
    </location>
</feature>
<evidence type="ECO:0000259" key="3">
    <source>
        <dbReference type="PROSITE" id="PS50102"/>
    </source>
</evidence>
<keyword evidence="5" id="KW-1185">Reference proteome</keyword>
<feature type="compositionally biased region" description="Polar residues" evidence="2">
    <location>
        <begin position="59"/>
        <end position="69"/>
    </location>
</feature>
<feature type="compositionally biased region" description="Polar residues" evidence="2">
    <location>
        <begin position="34"/>
        <end position="43"/>
    </location>
</feature>
<dbReference type="OrthoDB" id="267048at2759"/>
<dbReference type="InterPro" id="IPR035979">
    <property type="entry name" value="RBD_domain_sf"/>
</dbReference>
<reference evidence="4 5" key="2">
    <citation type="submission" date="2018-11" db="EMBL/GenBank/DDBJ databases">
        <authorList>
            <consortium name="Pathogen Informatics"/>
        </authorList>
    </citation>
    <scope>NUCLEOTIDE SEQUENCE [LARGE SCALE GENOMIC DNA]</scope>
    <source>
        <strain evidence="4 5">Egypt</strain>
    </source>
</reference>
<sequence length="210" mass="22500">MAIAVTNITGSISLSISDADSLTHGAGTIPESVYTSTLSMTNPSVSDSGEESGESASSQPRSISGTEVYSENVVHPYIQTTSTTTETTRECHSGEILIPDGGHRTPDDAQFSPNVAHLSTAGGETENAGSLRWRLRNTKLFIGQIPRSMQEEDIRSIFEPFGPIYDLLVLRDKLTGMHKGKLLGDAGRSIVTIFGYDCLGVSHVPRLSTE</sequence>
<keyword evidence="1" id="KW-0694">RNA-binding</keyword>
<dbReference type="Proteomes" id="UP000272942">
    <property type="component" value="Unassembled WGS sequence"/>
</dbReference>
<feature type="region of interest" description="Disordered" evidence="2">
    <location>
        <begin position="34"/>
        <end position="69"/>
    </location>
</feature>
<accession>A0A183B1L0</accession>
<dbReference type="EMBL" id="UZAN01054294">
    <property type="protein sequence ID" value="VDP90367.1"/>
    <property type="molecule type" value="Genomic_DNA"/>
</dbReference>